<organism evidence="3 4">
    <name type="scientific">Candidatus Promineifilum breve</name>
    <dbReference type="NCBI Taxonomy" id="1806508"/>
    <lineage>
        <taxon>Bacteria</taxon>
        <taxon>Bacillati</taxon>
        <taxon>Chloroflexota</taxon>
        <taxon>Ardenticatenia</taxon>
        <taxon>Candidatus Promineifilales</taxon>
        <taxon>Candidatus Promineifilaceae</taxon>
        <taxon>Candidatus Promineifilum</taxon>
    </lineage>
</organism>
<dbReference type="Gene3D" id="3.40.50.720">
    <property type="entry name" value="NAD(P)-binding Rossmann-like Domain"/>
    <property type="match status" value="1"/>
</dbReference>
<dbReference type="Proteomes" id="UP000215027">
    <property type="component" value="Chromosome I"/>
</dbReference>
<dbReference type="InterPro" id="IPR052698">
    <property type="entry name" value="MoCofactor_Util/Proc"/>
</dbReference>
<dbReference type="KEGG" id="pbf:CFX0092_A3179"/>
<dbReference type="Pfam" id="PF13478">
    <property type="entry name" value="XdhC_C"/>
    <property type="match status" value="1"/>
</dbReference>
<proteinExistence type="predicted"/>
<dbReference type="PANTHER" id="PTHR30388">
    <property type="entry name" value="ALDEHYDE OXIDOREDUCTASE MOLYBDENUM COFACTOR ASSEMBLY PROTEIN"/>
    <property type="match status" value="1"/>
</dbReference>
<reference evidence="3" key="1">
    <citation type="submission" date="2016-01" db="EMBL/GenBank/DDBJ databases">
        <authorList>
            <person name="Mcilroy J.S."/>
            <person name="Karst M S."/>
            <person name="Albertsen M."/>
        </authorList>
    </citation>
    <scope>NUCLEOTIDE SEQUENCE</scope>
    <source>
        <strain evidence="3">Cfx-K</strain>
    </source>
</reference>
<dbReference type="InterPro" id="IPR027051">
    <property type="entry name" value="XdhC_Rossmann_dom"/>
</dbReference>
<dbReference type="AlphaFoldDB" id="A0A170PIU6"/>
<sequence>MNGEDQSVLAELLAAQKRREPVALAVIIRDQGSVPRHAGTKMLVYGDGRTLGTIGGGEMESRVVAAALEALRDGQTRLVPYALVDPQRGDPGVCGGSVEIYVEPHLAPDTLYVLGCGHVGRALAALGKWLGFRVVAWDDRAELATRENVPDADVLLSGPLEELLAAQPIDGRAHLALVTRNVGLDRQLLPTLLDTPAATIGVMGSRRRWQETKRQLLADGLPADKLARVTSPIGLELNAESPQEIAVSIMAQIIMAKRGGTGEEMADRRLLTTDH</sequence>
<dbReference type="InterPro" id="IPR003777">
    <property type="entry name" value="XdhC_CoxI"/>
</dbReference>
<accession>A0A170PIU6</accession>
<dbReference type="RefSeq" id="WP_095044316.1">
    <property type="nucleotide sequence ID" value="NZ_LN890655.1"/>
</dbReference>
<evidence type="ECO:0000313" key="4">
    <source>
        <dbReference type="Proteomes" id="UP000215027"/>
    </source>
</evidence>
<dbReference type="OrthoDB" id="9773039at2"/>
<feature type="domain" description="XdhC- CoxI" evidence="1">
    <location>
        <begin position="16"/>
        <end position="81"/>
    </location>
</feature>
<dbReference type="SUPFAM" id="SSF51735">
    <property type="entry name" value="NAD(P)-binding Rossmann-fold domains"/>
    <property type="match status" value="1"/>
</dbReference>
<protein>
    <submittedName>
        <fullName evidence="3">XdhC_CoxI family protein</fullName>
    </submittedName>
</protein>
<dbReference type="PANTHER" id="PTHR30388:SF6">
    <property type="entry name" value="XANTHINE DEHYDROGENASE SUBUNIT A-RELATED"/>
    <property type="match status" value="1"/>
</dbReference>
<name>A0A170PIU6_9CHLR</name>
<evidence type="ECO:0000313" key="3">
    <source>
        <dbReference type="EMBL" id="CUS05057.2"/>
    </source>
</evidence>
<gene>
    <name evidence="3" type="ORF">CFX0092_A3179</name>
</gene>
<evidence type="ECO:0000259" key="1">
    <source>
        <dbReference type="Pfam" id="PF02625"/>
    </source>
</evidence>
<dbReference type="Pfam" id="PF02625">
    <property type="entry name" value="XdhC_CoxI"/>
    <property type="match status" value="1"/>
</dbReference>
<keyword evidence="4" id="KW-1185">Reference proteome</keyword>
<dbReference type="EMBL" id="LN890655">
    <property type="protein sequence ID" value="CUS05057.2"/>
    <property type="molecule type" value="Genomic_DNA"/>
</dbReference>
<feature type="domain" description="XdhC Rossmann" evidence="2">
    <location>
        <begin position="111"/>
        <end position="253"/>
    </location>
</feature>
<evidence type="ECO:0000259" key="2">
    <source>
        <dbReference type="Pfam" id="PF13478"/>
    </source>
</evidence>
<dbReference type="InterPro" id="IPR036291">
    <property type="entry name" value="NAD(P)-bd_dom_sf"/>
</dbReference>